<feature type="compositionally biased region" description="Basic residues" evidence="1">
    <location>
        <begin position="93"/>
        <end position="102"/>
    </location>
</feature>
<protein>
    <submittedName>
        <fullName evidence="2">Uncharacterized protein</fullName>
    </submittedName>
</protein>
<reference evidence="2 3" key="1">
    <citation type="submission" date="2014-04" db="EMBL/GenBank/DDBJ databases">
        <authorList>
            <consortium name="DOE Joint Genome Institute"/>
            <person name="Kuo A."/>
            <person name="Kohler A."/>
            <person name="Costa M.D."/>
            <person name="Nagy L.G."/>
            <person name="Floudas D."/>
            <person name="Copeland A."/>
            <person name="Barry K.W."/>
            <person name="Cichocki N."/>
            <person name="Veneault-Fourrey C."/>
            <person name="LaButti K."/>
            <person name="Lindquist E.A."/>
            <person name="Lipzen A."/>
            <person name="Lundell T."/>
            <person name="Morin E."/>
            <person name="Murat C."/>
            <person name="Sun H."/>
            <person name="Tunlid A."/>
            <person name="Henrissat B."/>
            <person name="Grigoriev I.V."/>
            <person name="Hibbett D.S."/>
            <person name="Martin F."/>
            <person name="Nordberg H.P."/>
            <person name="Cantor M.N."/>
            <person name="Hua S.X."/>
        </authorList>
    </citation>
    <scope>NUCLEOTIDE SEQUENCE [LARGE SCALE GENOMIC DNA]</scope>
    <source>
        <strain evidence="2 3">441</strain>
    </source>
</reference>
<organism evidence="2 3">
    <name type="scientific">Pisolithus microcarpus 441</name>
    <dbReference type="NCBI Taxonomy" id="765257"/>
    <lineage>
        <taxon>Eukaryota</taxon>
        <taxon>Fungi</taxon>
        <taxon>Dikarya</taxon>
        <taxon>Basidiomycota</taxon>
        <taxon>Agaricomycotina</taxon>
        <taxon>Agaricomycetes</taxon>
        <taxon>Agaricomycetidae</taxon>
        <taxon>Boletales</taxon>
        <taxon>Sclerodermatineae</taxon>
        <taxon>Pisolithaceae</taxon>
        <taxon>Pisolithus</taxon>
    </lineage>
</organism>
<evidence type="ECO:0000313" key="3">
    <source>
        <dbReference type="Proteomes" id="UP000054018"/>
    </source>
</evidence>
<evidence type="ECO:0000256" key="1">
    <source>
        <dbReference type="SAM" id="MobiDB-lite"/>
    </source>
</evidence>
<evidence type="ECO:0000313" key="2">
    <source>
        <dbReference type="EMBL" id="KIK18220.1"/>
    </source>
</evidence>
<proteinExistence type="predicted"/>
<dbReference type="Proteomes" id="UP000054018">
    <property type="component" value="Unassembled WGS sequence"/>
</dbReference>
<keyword evidence="3" id="KW-1185">Reference proteome</keyword>
<reference evidence="3" key="2">
    <citation type="submission" date="2015-01" db="EMBL/GenBank/DDBJ databases">
        <title>Evolutionary Origins and Diversification of the Mycorrhizal Mutualists.</title>
        <authorList>
            <consortium name="DOE Joint Genome Institute"/>
            <consortium name="Mycorrhizal Genomics Consortium"/>
            <person name="Kohler A."/>
            <person name="Kuo A."/>
            <person name="Nagy L.G."/>
            <person name="Floudas D."/>
            <person name="Copeland A."/>
            <person name="Barry K.W."/>
            <person name="Cichocki N."/>
            <person name="Veneault-Fourrey C."/>
            <person name="LaButti K."/>
            <person name="Lindquist E.A."/>
            <person name="Lipzen A."/>
            <person name="Lundell T."/>
            <person name="Morin E."/>
            <person name="Murat C."/>
            <person name="Riley R."/>
            <person name="Ohm R."/>
            <person name="Sun H."/>
            <person name="Tunlid A."/>
            <person name="Henrissat B."/>
            <person name="Grigoriev I.V."/>
            <person name="Hibbett D.S."/>
            <person name="Martin F."/>
        </authorList>
    </citation>
    <scope>NUCLEOTIDE SEQUENCE [LARGE SCALE GENOMIC DNA]</scope>
    <source>
        <strain evidence="3">441</strain>
    </source>
</reference>
<feature type="compositionally biased region" description="Polar residues" evidence="1">
    <location>
        <begin position="82"/>
        <end position="92"/>
    </location>
</feature>
<gene>
    <name evidence="2" type="ORF">PISMIDRAFT_194944</name>
</gene>
<dbReference type="EMBL" id="KN833810">
    <property type="protein sequence ID" value="KIK18220.1"/>
    <property type="molecule type" value="Genomic_DNA"/>
</dbReference>
<sequence length="102" mass="11367">MLAIWSVYTAITSIGVTVWGGRKIDSKRHCEARIPRLPLGFVCSSHSDREPVQVQTGLVLGIIVGRYYVVDSRFNTKPRGVRSTSISVSGRRNQSHRKGVKE</sequence>
<name>A0A0C9Y0E7_9AGAM</name>
<dbReference type="HOGENOM" id="CLU_2278549_0_0_1"/>
<dbReference type="AlphaFoldDB" id="A0A0C9Y0E7"/>
<accession>A0A0C9Y0E7</accession>
<feature type="region of interest" description="Disordered" evidence="1">
    <location>
        <begin position="77"/>
        <end position="102"/>
    </location>
</feature>